<evidence type="ECO:0000256" key="1">
    <source>
        <dbReference type="SAM" id="MobiDB-lite"/>
    </source>
</evidence>
<dbReference type="EMBL" id="JBFDAA010000016">
    <property type="protein sequence ID" value="KAL1116997.1"/>
    <property type="molecule type" value="Genomic_DNA"/>
</dbReference>
<reference evidence="2 3" key="1">
    <citation type="submission" date="2024-07" db="EMBL/GenBank/DDBJ databases">
        <title>Chromosome-level genome assembly of the water stick insect Ranatra chinensis (Heteroptera: Nepidae).</title>
        <authorList>
            <person name="Liu X."/>
        </authorList>
    </citation>
    <scope>NUCLEOTIDE SEQUENCE [LARGE SCALE GENOMIC DNA]</scope>
    <source>
        <strain evidence="2">Cailab_2021Rc</strain>
        <tissue evidence="2">Muscle</tissue>
    </source>
</reference>
<evidence type="ECO:0000313" key="2">
    <source>
        <dbReference type="EMBL" id="KAL1116997.1"/>
    </source>
</evidence>
<protein>
    <submittedName>
        <fullName evidence="2">Uncharacterized protein</fullName>
    </submittedName>
</protein>
<feature type="region of interest" description="Disordered" evidence="1">
    <location>
        <begin position="46"/>
        <end position="68"/>
    </location>
</feature>
<feature type="compositionally biased region" description="Polar residues" evidence="1">
    <location>
        <begin position="46"/>
        <end position="62"/>
    </location>
</feature>
<feature type="region of interest" description="Disordered" evidence="1">
    <location>
        <begin position="80"/>
        <end position="138"/>
    </location>
</feature>
<sequence length="138" mass="14749">MGRGDTRAVWWGATNERARYNAPGPPPGAPIWRPAQCYFCGGPPSCTSPDRSQPVSTSSTGSYLPPKVSPYPLPHLPARYLPVRPVSPRPGCSRRRGRTLRRTVFADSPASVTGVPVMPVSPSESTALHGSQAPLFPS</sequence>
<name>A0ABD0Y1E0_9HEMI</name>
<keyword evidence="3" id="KW-1185">Reference proteome</keyword>
<gene>
    <name evidence="2" type="ORF">AAG570_004325</name>
</gene>
<evidence type="ECO:0000313" key="3">
    <source>
        <dbReference type="Proteomes" id="UP001558652"/>
    </source>
</evidence>
<organism evidence="2 3">
    <name type="scientific">Ranatra chinensis</name>
    <dbReference type="NCBI Taxonomy" id="642074"/>
    <lineage>
        <taxon>Eukaryota</taxon>
        <taxon>Metazoa</taxon>
        <taxon>Ecdysozoa</taxon>
        <taxon>Arthropoda</taxon>
        <taxon>Hexapoda</taxon>
        <taxon>Insecta</taxon>
        <taxon>Pterygota</taxon>
        <taxon>Neoptera</taxon>
        <taxon>Paraneoptera</taxon>
        <taxon>Hemiptera</taxon>
        <taxon>Heteroptera</taxon>
        <taxon>Panheteroptera</taxon>
        <taxon>Nepomorpha</taxon>
        <taxon>Nepidae</taxon>
        <taxon>Ranatrinae</taxon>
        <taxon>Ranatra</taxon>
    </lineage>
</organism>
<proteinExistence type="predicted"/>
<comment type="caution">
    <text evidence="2">The sequence shown here is derived from an EMBL/GenBank/DDBJ whole genome shotgun (WGS) entry which is preliminary data.</text>
</comment>
<feature type="compositionally biased region" description="Basic residues" evidence="1">
    <location>
        <begin position="92"/>
        <end position="101"/>
    </location>
</feature>
<dbReference type="AlphaFoldDB" id="A0ABD0Y1E0"/>
<dbReference type="Proteomes" id="UP001558652">
    <property type="component" value="Unassembled WGS sequence"/>
</dbReference>
<feature type="compositionally biased region" description="Low complexity" evidence="1">
    <location>
        <begin position="82"/>
        <end position="91"/>
    </location>
</feature>
<accession>A0ABD0Y1E0</accession>